<name>A0A4D6LNU4_VIGUN</name>
<gene>
    <name evidence="1" type="ORF">DEO72_LG4g1062</name>
</gene>
<proteinExistence type="predicted"/>
<organism evidence="1 2">
    <name type="scientific">Vigna unguiculata</name>
    <name type="common">Cowpea</name>
    <dbReference type="NCBI Taxonomy" id="3917"/>
    <lineage>
        <taxon>Eukaryota</taxon>
        <taxon>Viridiplantae</taxon>
        <taxon>Streptophyta</taxon>
        <taxon>Embryophyta</taxon>
        <taxon>Tracheophyta</taxon>
        <taxon>Spermatophyta</taxon>
        <taxon>Magnoliopsida</taxon>
        <taxon>eudicotyledons</taxon>
        <taxon>Gunneridae</taxon>
        <taxon>Pentapetalae</taxon>
        <taxon>rosids</taxon>
        <taxon>fabids</taxon>
        <taxon>Fabales</taxon>
        <taxon>Fabaceae</taxon>
        <taxon>Papilionoideae</taxon>
        <taxon>50 kb inversion clade</taxon>
        <taxon>NPAAA clade</taxon>
        <taxon>indigoferoid/millettioid clade</taxon>
        <taxon>Phaseoleae</taxon>
        <taxon>Vigna</taxon>
    </lineage>
</organism>
<accession>A0A4D6LNU4</accession>
<keyword evidence="2" id="KW-1185">Reference proteome</keyword>
<reference evidence="1 2" key="1">
    <citation type="submission" date="2019-04" db="EMBL/GenBank/DDBJ databases">
        <title>An improved genome assembly and genetic linkage map for asparagus bean, Vigna unguiculata ssp. sesquipedialis.</title>
        <authorList>
            <person name="Xia Q."/>
            <person name="Zhang R."/>
            <person name="Dong Y."/>
        </authorList>
    </citation>
    <scope>NUCLEOTIDE SEQUENCE [LARGE SCALE GENOMIC DNA]</scope>
    <source>
        <tissue evidence="1">Leaf</tissue>
    </source>
</reference>
<protein>
    <submittedName>
        <fullName evidence="1">Uncharacterized protein</fullName>
    </submittedName>
</protein>
<dbReference type="Proteomes" id="UP000501690">
    <property type="component" value="Linkage Group LG4"/>
</dbReference>
<dbReference type="EMBL" id="CP039348">
    <property type="protein sequence ID" value="QCD90108.1"/>
    <property type="molecule type" value="Genomic_DNA"/>
</dbReference>
<dbReference type="AlphaFoldDB" id="A0A4D6LNU4"/>
<evidence type="ECO:0000313" key="1">
    <source>
        <dbReference type="EMBL" id="QCD90108.1"/>
    </source>
</evidence>
<evidence type="ECO:0000313" key="2">
    <source>
        <dbReference type="Proteomes" id="UP000501690"/>
    </source>
</evidence>
<sequence>MSGEPFLVEGASQEGGFSAFGLFWLIRRTNFGIGSGKFWAHKRRIGRRLEEKHPCLLIFSQELQANQARLGEISRDAIPVAMRTSRACEGI</sequence>